<comment type="caution">
    <text evidence="4">The sequence shown here is derived from an EMBL/GenBank/DDBJ whole genome shotgun (WGS) entry which is preliminary data.</text>
</comment>
<protein>
    <recommendedName>
        <fullName evidence="1">D-inositol 3-phosphate glycosyltransferase</fullName>
    </recommendedName>
</protein>
<accession>A0ABW8BZ36</accession>
<organism evidence="4 5">
    <name type="scientific">Streptomyces fildesensis</name>
    <dbReference type="NCBI Taxonomy" id="375757"/>
    <lineage>
        <taxon>Bacteria</taxon>
        <taxon>Bacillati</taxon>
        <taxon>Actinomycetota</taxon>
        <taxon>Actinomycetes</taxon>
        <taxon>Kitasatosporales</taxon>
        <taxon>Streptomycetaceae</taxon>
        <taxon>Streptomyces</taxon>
    </lineage>
</organism>
<evidence type="ECO:0000256" key="2">
    <source>
        <dbReference type="SAM" id="MobiDB-lite"/>
    </source>
</evidence>
<evidence type="ECO:0000256" key="1">
    <source>
        <dbReference type="ARBA" id="ARBA00021292"/>
    </source>
</evidence>
<name>A0ABW8BZ36_9ACTN</name>
<dbReference type="SUPFAM" id="SSF53756">
    <property type="entry name" value="UDP-Glycosyltransferase/glycogen phosphorylase"/>
    <property type="match status" value="1"/>
</dbReference>
<sequence>MRIALLTEGGYPYARGEGGAWCDRLVRGLPGHEFEVYALSRSERTEAGGRVELPSQVRRVRSERLWGAPPEDDATRGRAARRARRHRFLHHYRELAAALAGGDEGSAAGCADDVIGMAGAGADGYGGARADRFASGLYGLAELAREEGGLPGLLRSEHALRALEDACRAPGVRPLLATVGVADLLTAAELLERALRPLSAPWYEPDELGAADLCHAVSGGPATLPGLLAKRFFGTPLLVTEYGVRLREALLAHRAAGLSAEVRALLTAFHRLLAGESYREAALITPGSTHARRWQERCGADRSRLRTVYPGMEAARFARAGEAAEAAGADAPAGHTDPTLTWVGRPDPAKDLIALLHAFDAIRKAEPGARLRILHVRGGVDSYLAGCRTLAAQLFPDEAQDAVTVGESPVTFEEIGSPGAPQLADAYASGDVVVLSSIVEGFPLSLVEAMFCGRATVSTDVGAVREVIGGTGLVVPPRNPKALADACLALLREPERAARLGAAARERALELFTVERCVGAFREIYLELVAHCPVRREPLLDTDGVPRPFSEPAEAHVPGRLTPVLPAPTWARRPQPAGFPFPGGDLA</sequence>
<dbReference type="Gene3D" id="3.40.50.2000">
    <property type="entry name" value="Glycogen Phosphorylase B"/>
    <property type="match status" value="2"/>
</dbReference>
<dbReference type="InterPro" id="IPR022622">
    <property type="entry name" value="DUF3492"/>
</dbReference>
<dbReference type="RefSeq" id="WP_399643786.1">
    <property type="nucleotide sequence ID" value="NZ_JBITYG010000001.1"/>
</dbReference>
<evidence type="ECO:0000313" key="5">
    <source>
        <dbReference type="Proteomes" id="UP001614394"/>
    </source>
</evidence>
<dbReference type="PANTHER" id="PTHR12526">
    <property type="entry name" value="GLYCOSYLTRANSFERASE"/>
    <property type="match status" value="1"/>
</dbReference>
<proteinExistence type="predicted"/>
<dbReference type="PANTHER" id="PTHR12526:SF636">
    <property type="entry name" value="BLL3647 PROTEIN"/>
    <property type="match status" value="1"/>
</dbReference>
<dbReference type="Pfam" id="PF13692">
    <property type="entry name" value="Glyco_trans_1_4"/>
    <property type="match status" value="1"/>
</dbReference>
<gene>
    <name evidence="4" type="ORF">ACIGXA_02815</name>
</gene>
<dbReference type="EMBL" id="JBITYG010000001">
    <property type="protein sequence ID" value="MFI9099429.1"/>
    <property type="molecule type" value="Genomic_DNA"/>
</dbReference>
<reference evidence="4 5" key="1">
    <citation type="submission" date="2024-10" db="EMBL/GenBank/DDBJ databases">
        <title>The Natural Products Discovery Center: Release of the First 8490 Sequenced Strains for Exploring Actinobacteria Biosynthetic Diversity.</title>
        <authorList>
            <person name="Kalkreuter E."/>
            <person name="Kautsar S.A."/>
            <person name="Yang D."/>
            <person name="Bader C.D."/>
            <person name="Teijaro C.N."/>
            <person name="Fluegel L."/>
            <person name="Davis C.M."/>
            <person name="Simpson J.R."/>
            <person name="Lauterbach L."/>
            <person name="Steele A.D."/>
            <person name="Gui C."/>
            <person name="Meng S."/>
            <person name="Li G."/>
            <person name="Viehrig K."/>
            <person name="Ye F."/>
            <person name="Su P."/>
            <person name="Kiefer A.F."/>
            <person name="Nichols A."/>
            <person name="Cepeda A.J."/>
            <person name="Yan W."/>
            <person name="Fan B."/>
            <person name="Jiang Y."/>
            <person name="Adhikari A."/>
            <person name="Zheng C.-J."/>
            <person name="Schuster L."/>
            <person name="Cowan T.M."/>
            <person name="Smanski M.J."/>
            <person name="Chevrette M.G."/>
            <person name="De Carvalho L.P.S."/>
            <person name="Shen B."/>
        </authorList>
    </citation>
    <scope>NUCLEOTIDE SEQUENCE [LARGE SCALE GENOMIC DNA]</scope>
    <source>
        <strain evidence="4 5">NPDC053399</strain>
    </source>
</reference>
<feature type="domain" description="DUF3492" evidence="3">
    <location>
        <begin position="1"/>
        <end position="302"/>
    </location>
</feature>
<dbReference type="Proteomes" id="UP001614394">
    <property type="component" value="Unassembled WGS sequence"/>
</dbReference>
<keyword evidence="5" id="KW-1185">Reference proteome</keyword>
<evidence type="ECO:0000313" key="4">
    <source>
        <dbReference type="EMBL" id="MFI9099429.1"/>
    </source>
</evidence>
<evidence type="ECO:0000259" key="3">
    <source>
        <dbReference type="Pfam" id="PF11997"/>
    </source>
</evidence>
<feature type="region of interest" description="Disordered" evidence="2">
    <location>
        <begin position="566"/>
        <end position="587"/>
    </location>
</feature>
<dbReference type="Pfam" id="PF11997">
    <property type="entry name" value="DUF3492"/>
    <property type="match status" value="1"/>
</dbReference>